<feature type="domain" description="Gfo/Idh/MocA-like oxidoreductase N-terminal" evidence="1">
    <location>
        <begin position="5"/>
        <end position="125"/>
    </location>
</feature>
<dbReference type="InterPro" id="IPR004104">
    <property type="entry name" value="Gfo/Idh/MocA-like_OxRdtase_C"/>
</dbReference>
<dbReference type="InterPro" id="IPR036291">
    <property type="entry name" value="NAD(P)-bd_dom_sf"/>
</dbReference>
<gene>
    <name evidence="3" type="ORF">UFOPK2958_00579</name>
</gene>
<dbReference type="SUPFAM" id="SSF55347">
    <property type="entry name" value="Glyceraldehyde-3-phosphate dehydrogenase-like, C-terminal domain"/>
    <property type="match status" value="1"/>
</dbReference>
<dbReference type="Gene3D" id="3.30.360.10">
    <property type="entry name" value="Dihydrodipicolinate Reductase, domain 2"/>
    <property type="match status" value="1"/>
</dbReference>
<protein>
    <submittedName>
        <fullName evidence="3">Unannotated protein</fullName>
    </submittedName>
</protein>
<accession>A0A6J6WCD1</accession>
<dbReference type="InterPro" id="IPR050424">
    <property type="entry name" value="Gfo-Idh-MocA_inositol_DH"/>
</dbReference>
<evidence type="ECO:0000259" key="1">
    <source>
        <dbReference type="Pfam" id="PF01408"/>
    </source>
</evidence>
<dbReference type="EMBL" id="CAFAAB010000050">
    <property type="protein sequence ID" value="CAB4781629.1"/>
    <property type="molecule type" value="Genomic_DNA"/>
</dbReference>
<sequence>MSAPLRYGLIGTGMMGLEHQRNLNAITGVEVVAAADPEPTSLAAAVTTAEGRALATFSDYRELLAADLCDAYVISSPNFTHRAVLDDVMASGKAIMVEKPMCTTVKDARHILEQARSYPNVFWVGLEYRYMPPVQHIINVAAAGELGEIAMVAIREHRHPFLVKVGDWNRFSENTGGTLTEKCCHFFDLMRLIAQSNPVRVMASGDQRFNHLDERYDGRTPDILDNAFVIVDFENGVRASLDLSMFAEGSVNNEELSIVGRTGKAEAFIPSGQVRVGQRKKWNRGVAEETITDERVLVEGFHHGASFLEHLDFAEAIRNQTPALVTAEDGYWSVVMGAAAHLSIDEGRVVAIRELL</sequence>
<dbReference type="PANTHER" id="PTHR43593:SF1">
    <property type="entry name" value="INOSITOL 2-DEHYDROGENASE"/>
    <property type="match status" value="1"/>
</dbReference>
<dbReference type="Pfam" id="PF01408">
    <property type="entry name" value="GFO_IDH_MocA"/>
    <property type="match status" value="1"/>
</dbReference>
<name>A0A6J6WCD1_9ZZZZ</name>
<dbReference type="AlphaFoldDB" id="A0A6J6WCD1"/>
<dbReference type="PANTHER" id="PTHR43593">
    <property type="match status" value="1"/>
</dbReference>
<dbReference type="SUPFAM" id="SSF51735">
    <property type="entry name" value="NAD(P)-binding Rossmann-fold domains"/>
    <property type="match status" value="1"/>
</dbReference>
<dbReference type="Pfam" id="PF02894">
    <property type="entry name" value="GFO_IDH_MocA_C"/>
    <property type="match status" value="1"/>
</dbReference>
<dbReference type="GO" id="GO:0000166">
    <property type="term" value="F:nucleotide binding"/>
    <property type="evidence" value="ECO:0007669"/>
    <property type="project" value="InterPro"/>
</dbReference>
<reference evidence="3" key="1">
    <citation type="submission" date="2020-05" db="EMBL/GenBank/DDBJ databases">
        <authorList>
            <person name="Chiriac C."/>
            <person name="Salcher M."/>
            <person name="Ghai R."/>
            <person name="Kavagutti S V."/>
        </authorList>
    </citation>
    <scope>NUCLEOTIDE SEQUENCE</scope>
</reference>
<dbReference type="InterPro" id="IPR000683">
    <property type="entry name" value="Gfo/Idh/MocA-like_OxRdtase_N"/>
</dbReference>
<organism evidence="3">
    <name type="scientific">freshwater metagenome</name>
    <dbReference type="NCBI Taxonomy" id="449393"/>
    <lineage>
        <taxon>unclassified sequences</taxon>
        <taxon>metagenomes</taxon>
        <taxon>ecological metagenomes</taxon>
    </lineage>
</organism>
<dbReference type="Gene3D" id="3.40.50.720">
    <property type="entry name" value="NAD(P)-binding Rossmann-like Domain"/>
    <property type="match status" value="1"/>
</dbReference>
<proteinExistence type="predicted"/>
<evidence type="ECO:0000259" key="2">
    <source>
        <dbReference type="Pfam" id="PF02894"/>
    </source>
</evidence>
<feature type="domain" description="Gfo/Idh/MocA-like oxidoreductase C-terminal" evidence="2">
    <location>
        <begin position="143"/>
        <end position="352"/>
    </location>
</feature>
<evidence type="ECO:0000313" key="3">
    <source>
        <dbReference type="EMBL" id="CAB4781629.1"/>
    </source>
</evidence>